<dbReference type="AlphaFoldDB" id="A0A6A6DAU1"/>
<proteinExistence type="predicted"/>
<accession>A0A6A6DAU1</accession>
<keyword evidence="2" id="KW-1185">Reference proteome</keyword>
<organism evidence="1 2">
    <name type="scientific">Zopfia rhizophila CBS 207.26</name>
    <dbReference type="NCBI Taxonomy" id="1314779"/>
    <lineage>
        <taxon>Eukaryota</taxon>
        <taxon>Fungi</taxon>
        <taxon>Dikarya</taxon>
        <taxon>Ascomycota</taxon>
        <taxon>Pezizomycotina</taxon>
        <taxon>Dothideomycetes</taxon>
        <taxon>Dothideomycetes incertae sedis</taxon>
        <taxon>Zopfiaceae</taxon>
        <taxon>Zopfia</taxon>
    </lineage>
</organism>
<sequence length="84" mass="10252">MPAGAFRRCGRFSSMGGWYAWADQLYRRLQWAEETEKFQRDDPKKWLTWHGRYLTKKKYEWETQAKNIYLQSCGFRIGDLKHLE</sequence>
<dbReference type="Proteomes" id="UP000800200">
    <property type="component" value="Unassembled WGS sequence"/>
</dbReference>
<gene>
    <name evidence="1" type="ORF">K469DRAFT_81328</name>
</gene>
<name>A0A6A6DAU1_9PEZI</name>
<dbReference type="EMBL" id="ML994748">
    <property type="protein sequence ID" value="KAF2175080.1"/>
    <property type="molecule type" value="Genomic_DNA"/>
</dbReference>
<evidence type="ECO:0000313" key="1">
    <source>
        <dbReference type="EMBL" id="KAF2175080.1"/>
    </source>
</evidence>
<evidence type="ECO:0000313" key="2">
    <source>
        <dbReference type="Proteomes" id="UP000800200"/>
    </source>
</evidence>
<reference evidence="1" key="1">
    <citation type="journal article" date="2020" name="Stud. Mycol.">
        <title>101 Dothideomycetes genomes: a test case for predicting lifestyles and emergence of pathogens.</title>
        <authorList>
            <person name="Haridas S."/>
            <person name="Albert R."/>
            <person name="Binder M."/>
            <person name="Bloem J."/>
            <person name="Labutti K."/>
            <person name="Salamov A."/>
            <person name="Andreopoulos B."/>
            <person name="Baker S."/>
            <person name="Barry K."/>
            <person name="Bills G."/>
            <person name="Bluhm B."/>
            <person name="Cannon C."/>
            <person name="Castanera R."/>
            <person name="Culley D."/>
            <person name="Daum C."/>
            <person name="Ezra D."/>
            <person name="Gonzalez J."/>
            <person name="Henrissat B."/>
            <person name="Kuo A."/>
            <person name="Liang C."/>
            <person name="Lipzen A."/>
            <person name="Lutzoni F."/>
            <person name="Magnuson J."/>
            <person name="Mondo S."/>
            <person name="Nolan M."/>
            <person name="Ohm R."/>
            <person name="Pangilinan J."/>
            <person name="Park H.-J."/>
            <person name="Ramirez L."/>
            <person name="Alfaro M."/>
            <person name="Sun H."/>
            <person name="Tritt A."/>
            <person name="Yoshinaga Y."/>
            <person name="Zwiers L.-H."/>
            <person name="Turgeon B."/>
            <person name="Goodwin S."/>
            <person name="Spatafora J."/>
            <person name="Crous P."/>
            <person name="Grigoriev I."/>
        </authorList>
    </citation>
    <scope>NUCLEOTIDE SEQUENCE</scope>
    <source>
        <strain evidence="1">CBS 207.26</strain>
    </source>
</reference>
<protein>
    <submittedName>
        <fullName evidence="1">Uncharacterized protein</fullName>
    </submittedName>
</protein>